<evidence type="ECO:0000313" key="8">
    <source>
        <dbReference type="EMBL" id="THH13697.1"/>
    </source>
</evidence>
<protein>
    <recommendedName>
        <fullName evidence="6">Monothiol glutaredoxin-5, mitochondrial</fullName>
    </recommendedName>
</protein>
<dbReference type="OrthoDB" id="415696at2759"/>
<dbReference type="GO" id="GO:0051537">
    <property type="term" value="F:2 iron, 2 sulfur cluster binding"/>
    <property type="evidence" value="ECO:0007669"/>
    <property type="project" value="UniProtKB-KW"/>
</dbReference>
<dbReference type="PROSITE" id="PS51354">
    <property type="entry name" value="GLUTAREDOXIN_2"/>
    <property type="match status" value="1"/>
</dbReference>
<dbReference type="CDD" id="cd03028">
    <property type="entry name" value="GRX_PICOT_like"/>
    <property type="match status" value="1"/>
</dbReference>
<name>A0A4S4LP51_9AGAM</name>
<dbReference type="Gene3D" id="3.40.30.10">
    <property type="entry name" value="Glutaredoxin"/>
    <property type="match status" value="1"/>
</dbReference>
<dbReference type="GO" id="GO:0046872">
    <property type="term" value="F:metal ion binding"/>
    <property type="evidence" value="ECO:0007669"/>
    <property type="project" value="UniProtKB-KW"/>
</dbReference>
<organism evidence="8 9">
    <name type="scientific">Bondarzewia mesenterica</name>
    <dbReference type="NCBI Taxonomy" id="1095465"/>
    <lineage>
        <taxon>Eukaryota</taxon>
        <taxon>Fungi</taxon>
        <taxon>Dikarya</taxon>
        <taxon>Basidiomycota</taxon>
        <taxon>Agaricomycotina</taxon>
        <taxon>Agaricomycetes</taxon>
        <taxon>Russulales</taxon>
        <taxon>Bondarzewiaceae</taxon>
        <taxon>Bondarzewia</taxon>
    </lineage>
</organism>
<comment type="caution">
    <text evidence="8">The sequence shown here is derived from an EMBL/GenBank/DDBJ whole genome shotgun (WGS) entry which is preliminary data.</text>
</comment>
<dbReference type="SUPFAM" id="SSF52833">
    <property type="entry name" value="Thioredoxin-like"/>
    <property type="match status" value="1"/>
</dbReference>
<evidence type="ECO:0000256" key="3">
    <source>
        <dbReference type="ARBA" id="ARBA00023004"/>
    </source>
</evidence>
<gene>
    <name evidence="8" type="ORF">EW146_g6559</name>
</gene>
<dbReference type="PANTHER" id="PTHR10293">
    <property type="entry name" value="GLUTAREDOXIN FAMILY MEMBER"/>
    <property type="match status" value="1"/>
</dbReference>
<dbReference type="AlphaFoldDB" id="A0A4S4LP51"/>
<dbReference type="InterPro" id="IPR002109">
    <property type="entry name" value="Glutaredoxin"/>
</dbReference>
<evidence type="ECO:0000259" key="7">
    <source>
        <dbReference type="Pfam" id="PF00462"/>
    </source>
</evidence>
<reference evidence="8 9" key="1">
    <citation type="submission" date="2019-02" db="EMBL/GenBank/DDBJ databases">
        <title>Genome sequencing of the rare red list fungi Bondarzewia mesenterica.</title>
        <authorList>
            <person name="Buettner E."/>
            <person name="Kellner H."/>
        </authorList>
    </citation>
    <scope>NUCLEOTIDE SEQUENCE [LARGE SCALE GENOMIC DNA]</scope>
    <source>
        <strain evidence="8 9">DSM 108281</strain>
    </source>
</reference>
<dbReference type="NCBIfam" id="TIGR00365">
    <property type="entry name" value="Grx4 family monothiol glutaredoxin"/>
    <property type="match status" value="1"/>
</dbReference>
<dbReference type="EMBL" id="SGPL01000334">
    <property type="protein sequence ID" value="THH13697.1"/>
    <property type="molecule type" value="Genomic_DNA"/>
</dbReference>
<dbReference type="InterPro" id="IPR004480">
    <property type="entry name" value="Monothiol_GRX-rel"/>
</dbReference>
<evidence type="ECO:0000256" key="4">
    <source>
        <dbReference type="ARBA" id="ARBA00023014"/>
    </source>
</evidence>
<keyword evidence="1" id="KW-0001">2Fe-2S</keyword>
<sequence length="160" mass="17810">MFRAAFRSSLSPLARTAPATFRSTPSSLLFRRLLSDDARNRIQKAVEASPLVLFMKGTPAIPQCGFSRAVIQVLDMHEVPREKMQTYNILEDQELRNGIKEFSDWPTIPQLYVNAEFVGGCDIVLGMHQSGELEKLLQESNLIPKHPDAEPSSPSQPASS</sequence>
<dbReference type="GO" id="GO:0015036">
    <property type="term" value="F:disulfide oxidoreductase activity"/>
    <property type="evidence" value="ECO:0007669"/>
    <property type="project" value="UniProtKB-ARBA"/>
</dbReference>
<keyword evidence="4" id="KW-0411">Iron-sulfur</keyword>
<dbReference type="Proteomes" id="UP000310158">
    <property type="component" value="Unassembled WGS sequence"/>
</dbReference>
<evidence type="ECO:0000256" key="5">
    <source>
        <dbReference type="ARBA" id="ARBA00023284"/>
    </source>
</evidence>
<accession>A0A4S4LP51</accession>
<feature type="domain" description="Glutaredoxin" evidence="7">
    <location>
        <begin position="52"/>
        <end position="118"/>
    </location>
</feature>
<evidence type="ECO:0000256" key="1">
    <source>
        <dbReference type="ARBA" id="ARBA00022714"/>
    </source>
</evidence>
<keyword evidence="3" id="KW-0408">Iron</keyword>
<evidence type="ECO:0000256" key="2">
    <source>
        <dbReference type="ARBA" id="ARBA00022723"/>
    </source>
</evidence>
<dbReference type="GO" id="GO:0044571">
    <property type="term" value="P:[2Fe-2S] cluster assembly"/>
    <property type="evidence" value="ECO:0007669"/>
    <property type="project" value="UniProtKB-ARBA"/>
</dbReference>
<dbReference type="FunFam" id="3.40.30.10:FF:000005">
    <property type="entry name" value="Glutaredoxin 5"/>
    <property type="match status" value="1"/>
</dbReference>
<dbReference type="PANTHER" id="PTHR10293:SF16">
    <property type="entry name" value="GLUTAREDOXIN-RELATED PROTEIN 5, MITOCHONDRIAL"/>
    <property type="match status" value="1"/>
</dbReference>
<keyword evidence="2" id="KW-0479">Metal-binding</keyword>
<evidence type="ECO:0000313" key="9">
    <source>
        <dbReference type="Proteomes" id="UP000310158"/>
    </source>
</evidence>
<dbReference type="GO" id="GO:0005759">
    <property type="term" value="C:mitochondrial matrix"/>
    <property type="evidence" value="ECO:0007669"/>
    <property type="project" value="TreeGrafter"/>
</dbReference>
<proteinExistence type="predicted"/>
<dbReference type="InterPro" id="IPR033658">
    <property type="entry name" value="GRX_PICOT-like"/>
</dbReference>
<dbReference type="Pfam" id="PF00462">
    <property type="entry name" value="Glutaredoxin"/>
    <property type="match status" value="1"/>
</dbReference>
<evidence type="ECO:0000256" key="6">
    <source>
        <dbReference type="ARBA" id="ARBA00067618"/>
    </source>
</evidence>
<keyword evidence="9" id="KW-1185">Reference proteome</keyword>
<dbReference type="InterPro" id="IPR036249">
    <property type="entry name" value="Thioredoxin-like_sf"/>
</dbReference>
<keyword evidence="5" id="KW-0676">Redox-active center</keyword>